<dbReference type="InterPro" id="IPR006638">
    <property type="entry name" value="Elp3/MiaA/NifB-like_rSAM"/>
</dbReference>
<reference evidence="12 13" key="1">
    <citation type="submission" date="2019-08" db="EMBL/GenBank/DDBJ databases">
        <title>In-depth cultivation of the pig gut microbiome towards novel bacterial diversity and tailored functional studies.</title>
        <authorList>
            <person name="Wylensek D."/>
            <person name="Hitch T.C.A."/>
            <person name="Clavel T."/>
        </authorList>
    </citation>
    <scope>NUCLEOTIDE SEQUENCE [LARGE SCALE GENOMIC DNA]</scope>
    <source>
        <strain evidence="12 13">Oil-RF-744-WCA-WT-10</strain>
    </source>
</reference>
<dbReference type="FunFam" id="3.80.30.20:FF:000001">
    <property type="entry name" value="tRNA-2-methylthio-N(6)-dimethylallyladenosine synthase 2"/>
    <property type="match status" value="1"/>
</dbReference>
<keyword evidence="13" id="KW-1185">Reference proteome</keyword>
<dbReference type="PROSITE" id="PS50926">
    <property type="entry name" value="TRAM"/>
    <property type="match status" value="1"/>
</dbReference>
<dbReference type="GO" id="GO:0005840">
    <property type="term" value="C:ribosome"/>
    <property type="evidence" value="ECO:0007669"/>
    <property type="project" value="UniProtKB-KW"/>
</dbReference>
<evidence type="ECO:0000313" key="12">
    <source>
        <dbReference type="EMBL" id="MSS18219.1"/>
    </source>
</evidence>
<dbReference type="Gene3D" id="3.80.30.20">
    <property type="entry name" value="tm_1862 like domain"/>
    <property type="match status" value="1"/>
</dbReference>
<evidence type="ECO:0000256" key="4">
    <source>
        <dbReference type="ARBA" id="ARBA00022691"/>
    </source>
</evidence>
<keyword evidence="12" id="KW-0689">Ribosomal protein</keyword>
<feature type="binding site" evidence="8">
    <location>
        <position position="51"/>
    </location>
    <ligand>
        <name>[4Fe-4S] cluster</name>
        <dbReference type="ChEBI" id="CHEBI:49883"/>
        <label>1</label>
    </ligand>
</feature>
<dbReference type="PROSITE" id="PS51918">
    <property type="entry name" value="RADICAL_SAM"/>
    <property type="match status" value="1"/>
</dbReference>
<evidence type="ECO:0000259" key="9">
    <source>
        <dbReference type="PROSITE" id="PS50926"/>
    </source>
</evidence>
<dbReference type="SFLD" id="SFLDG01082">
    <property type="entry name" value="B12-binding_domain_containing"/>
    <property type="match status" value="1"/>
</dbReference>
<dbReference type="SFLD" id="SFLDF00274">
    <property type="entry name" value="ribosomal_protein_S12_methylth"/>
    <property type="match status" value="1"/>
</dbReference>
<dbReference type="SFLD" id="SFLDS00029">
    <property type="entry name" value="Radical_SAM"/>
    <property type="match status" value="1"/>
</dbReference>
<dbReference type="GO" id="GO:0103039">
    <property type="term" value="F:protein methylthiotransferase activity"/>
    <property type="evidence" value="ECO:0007669"/>
    <property type="project" value="UniProtKB-EC"/>
</dbReference>
<feature type="binding site" evidence="8">
    <location>
        <position position="153"/>
    </location>
    <ligand>
        <name>[4Fe-4S] cluster</name>
        <dbReference type="ChEBI" id="CHEBI:49883"/>
        <label>2</label>
        <note>4Fe-4S-S-AdoMet</note>
    </ligand>
</feature>
<keyword evidence="2 8" id="KW-0963">Cytoplasm</keyword>
<dbReference type="PROSITE" id="PS51449">
    <property type="entry name" value="MTTASE_N"/>
    <property type="match status" value="1"/>
</dbReference>
<feature type="binding site" evidence="8">
    <location>
        <position position="146"/>
    </location>
    <ligand>
        <name>[4Fe-4S] cluster</name>
        <dbReference type="ChEBI" id="CHEBI:49883"/>
        <label>2</label>
        <note>4Fe-4S-S-AdoMet</note>
    </ligand>
</feature>
<evidence type="ECO:0000256" key="1">
    <source>
        <dbReference type="ARBA" id="ARBA00022485"/>
    </source>
</evidence>
<dbReference type="GO" id="GO:0035599">
    <property type="term" value="F:aspartic acid methylthiotransferase activity"/>
    <property type="evidence" value="ECO:0007669"/>
    <property type="project" value="TreeGrafter"/>
</dbReference>
<dbReference type="InterPro" id="IPR023404">
    <property type="entry name" value="rSAM_horseshoe"/>
</dbReference>
<keyword evidence="4 8" id="KW-0949">S-adenosyl-L-methionine</keyword>
<dbReference type="PROSITE" id="PS01278">
    <property type="entry name" value="MTTASE_RADICAL"/>
    <property type="match status" value="1"/>
</dbReference>
<dbReference type="InterPro" id="IPR005839">
    <property type="entry name" value="Methylthiotransferase"/>
</dbReference>
<keyword evidence="7 8" id="KW-0411">Iron-sulfur</keyword>
<dbReference type="GO" id="GO:0005829">
    <property type="term" value="C:cytosol"/>
    <property type="evidence" value="ECO:0007669"/>
    <property type="project" value="TreeGrafter"/>
</dbReference>
<dbReference type="HAMAP" id="MF_01865">
    <property type="entry name" value="MTTase_RimO"/>
    <property type="match status" value="1"/>
</dbReference>
<dbReference type="Pfam" id="PF00919">
    <property type="entry name" value="UPF0004"/>
    <property type="match status" value="1"/>
</dbReference>
<feature type="binding site" evidence="8">
    <location>
        <position position="85"/>
    </location>
    <ligand>
        <name>[4Fe-4S] cluster</name>
        <dbReference type="ChEBI" id="CHEBI:49883"/>
        <label>1</label>
    </ligand>
</feature>
<comment type="cofactor">
    <cofactor evidence="8">
        <name>[4Fe-4S] cluster</name>
        <dbReference type="ChEBI" id="CHEBI:49883"/>
    </cofactor>
    <text evidence="8">Binds 2 [4Fe-4S] clusters. One cluster is coordinated with 3 cysteines and an exchangeable S-adenosyl-L-methionine.</text>
</comment>
<keyword evidence="12" id="KW-0687">Ribonucleoprotein</keyword>
<keyword evidence="1 8" id="KW-0004">4Fe-4S</keyword>
<evidence type="ECO:0000256" key="6">
    <source>
        <dbReference type="ARBA" id="ARBA00023004"/>
    </source>
</evidence>
<dbReference type="InterPro" id="IPR058240">
    <property type="entry name" value="rSAM_sf"/>
</dbReference>
<dbReference type="InterPro" id="IPR013848">
    <property type="entry name" value="Methylthiotransferase_N"/>
</dbReference>
<dbReference type="Gene3D" id="3.40.50.12160">
    <property type="entry name" value="Methylthiotransferase, N-terminal domain"/>
    <property type="match status" value="1"/>
</dbReference>
<dbReference type="InterPro" id="IPR038135">
    <property type="entry name" value="Methylthiotransferase_N_sf"/>
</dbReference>
<dbReference type="AlphaFoldDB" id="A0A6L5XCR8"/>
<evidence type="ECO:0000256" key="7">
    <source>
        <dbReference type="ARBA" id="ARBA00023014"/>
    </source>
</evidence>
<feature type="domain" description="Radical SAM core" evidence="11">
    <location>
        <begin position="132"/>
        <end position="363"/>
    </location>
</feature>
<dbReference type="InterPro" id="IPR002792">
    <property type="entry name" value="TRAM_dom"/>
</dbReference>
<dbReference type="RefSeq" id="WP_154328855.1">
    <property type="nucleotide sequence ID" value="NZ_CP045696.1"/>
</dbReference>
<dbReference type="SUPFAM" id="SSF102114">
    <property type="entry name" value="Radical SAM enzymes"/>
    <property type="match status" value="1"/>
</dbReference>
<comment type="caution">
    <text evidence="12">The sequence shown here is derived from an EMBL/GenBank/DDBJ whole genome shotgun (WGS) entry which is preliminary data.</text>
</comment>
<keyword evidence="5 8" id="KW-0479">Metal-binding</keyword>
<dbReference type="Proteomes" id="UP000483362">
    <property type="component" value="Unassembled WGS sequence"/>
</dbReference>
<protein>
    <recommendedName>
        <fullName evidence="8">Ribosomal protein uS12 methylthiotransferase RimO</fullName>
        <shortName evidence="8">uS12 MTTase</shortName>
        <shortName evidence="8">uS12 methylthiotransferase</shortName>
        <ecNumber evidence="8">2.8.4.4</ecNumber>
    </recommendedName>
    <alternativeName>
        <fullName evidence="8">Ribosomal protein uS12 (aspartate-C(3))-methylthiotransferase</fullName>
    </alternativeName>
    <alternativeName>
        <fullName evidence="8">Ribosome maturation factor RimO</fullName>
    </alternativeName>
</protein>
<dbReference type="Pfam" id="PF04055">
    <property type="entry name" value="Radical_SAM"/>
    <property type="match status" value="1"/>
</dbReference>
<feature type="domain" description="MTTase N-terminal" evidence="10">
    <location>
        <begin position="4"/>
        <end position="122"/>
    </location>
</feature>
<dbReference type="InterPro" id="IPR007197">
    <property type="entry name" value="rSAM"/>
</dbReference>
<dbReference type="GO" id="GO:0051539">
    <property type="term" value="F:4 iron, 4 sulfur cluster binding"/>
    <property type="evidence" value="ECO:0007669"/>
    <property type="project" value="UniProtKB-UniRule"/>
</dbReference>
<dbReference type="NCBIfam" id="TIGR00089">
    <property type="entry name" value="MiaB/RimO family radical SAM methylthiotransferase"/>
    <property type="match status" value="1"/>
</dbReference>
<feature type="domain" description="TRAM" evidence="9">
    <location>
        <begin position="366"/>
        <end position="432"/>
    </location>
</feature>
<name>A0A6L5XCR8_9BACT</name>
<keyword evidence="3 8" id="KW-0808">Transferase</keyword>
<dbReference type="PANTHER" id="PTHR43837:SF1">
    <property type="entry name" value="RIBOSOMAL PROTEIN US12 METHYLTHIOTRANSFERASE RIMO"/>
    <property type="match status" value="1"/>
</dbReference>
<dbReference type="SMART" id="SM00729">
    <property type="entry name" value="Elp3"/>
    <property type="match status" value="1"/>
</dbReference>
<organism evidence="12 13">
    <name type="scientific">Sodaliphilus pleomorphus</name>
    <dbReference type="NCBI Taxonomy" id="2606626"/>
    <lineage>
        <taxon>Bacteria</taxon>
        <taxon>Pseudomonadati</taxon>
        <taxon>Bacteroidota</taxon>
        <taxon>Bacteroidia</taxon>
        <taxon>Bacteroidales</taxon>
        <taxon>Muribaculaceae</taxon>
        <taxon>Sodaliphilus</taxon>
    </lineage>
</organism>
<dbReference type="GO" id="GO:0006400">
    <property type="term" value="P:tRNA modification"/>
    <property type="evidence" value="ECO:0007669"/>
    <property type="project" value="InterPro"/>
</dbReference>
<sequence>MRKNKVDIISLGCSKNLVDSEHLIRQFQACGYTVAHNPKRVDGEIAVVNTCGFIRDAQEESINVILKLGQAKKAGKLRKLIVMGCLSERFLDELKQELPEVDKFYGKFNWKQMLNDLGKSYHEDIANERYVSTPGHYAYLKIAEGCNRFCAFCAIPLMTGRFKSEPIDDLLSEVRSLVSRGVKEFNVIAQDLSSYGLDLYGKMMLPELVDRMADIPGVEWIRLHYAYPTQFPYDLLPVMRAHDNVCNYLDIALQHASDKVLDAMQRHITRAEQEDLIATLRREVPGIHLRTTLMVGFPGEGEQEFQELMQFTRNMRFERMGAFAYSQEDGTFAAKHYDDNVPEQVKQERLKQLMDLQESISQEIQNEKVGKTLRVIVDREDDDYYVGRTQWDSPDVDPEVLISKRVPLTPGQFCQVKINEALPFELLGEAVQ</sequence>
<dbReference type="EMBL" id="VULT01000017">
    <property type="protein sequence ID" value="MSS18219.1"/>
    <property type="molecule type" value="Genomic_DNA"/>
</dbReference>
<comment type="similarity">
    <text evidence="8">Belongs to the methylthiotransferase family. RimO subfamily.</text>
</comment>
<evidence type="ECO:0000259" key="11">
    <source>
        <dbReference type="PROSITE" id="PS51918"/>
    </source>
</evidence>
<feature type="binding site" evidence="8">
    <location>
        <position position="150"/>
    </location>
    <ligand>
        <name>[4Fe-4S] cluster</name>
        <dbReference type="ChEBI" id="CHEBI:49883"/>
        <label>2</label>
        <note>4Fe-4S-S-AdoMet</note>
    </ligand>
</feature>
<comment type="subcellular location">
    <subcellularLocation>
        <location evidence="8">Cytoplasm</location>
    </subcellularLocation>
</comment>
<dbReference type="CDD" id="cd01335">
    <property type="entry name" value="Radical_SAM"/>
    <property type="match status" value="1"/>
</dbReference>
<evidence type="ECO:0000256" key="2">
    <source>
        <dbReference type="ARBA" id="ARBA00022490"/>
    </source>
</evidence>
<dbReference type="EC" id="2.8.4.4" evidence="8"/>
<keyword evidence="6 8" id="KW-0408">Iron</keyword>
<dbReference type="InterPro" id="IPR005840">
    <property type="entry name" value="Ribosomal_uS12_MeSTrfase_RimO"/>
</dbReference>
<dbReference type="SFLD" id="SFLDG01061">
    <property type="entry name" value="methylthiotransferase"/>
    <property type="match status" value="1"/>
</dbReference>
<accession>A0A6L5XCR8</accession>
<evidence type="ECO:0000256" key="5">
    <source>
        <dbReference type="ARBA" id="ARBA00022723"/>
    </source>
</evidence>
<dbReference type="GO" id="GO:0046872">
    <property type="term" value="F:metal ion binding"/>
    <property type="evidence" value="ECO:0007669"/>
    <property type="project" value="UniProtKB-KW"/>
</dbReference>
<dbReference type="PANTHER" id="PTHR43837">
    <property type="entry name" value="RIBOSOMAL PROTEIN S12 METHYLTHIOTRANSFERASE RIMO"/>
    <property type="match status" value="1"/>
</dbReference>
<dbReference type="Pfam" id="PF18693">
    <property type="entry name" value="TRAM_2"/>
    <property type="match status" value="1"/>
</dbReference>
<dbReference type="Gene3D" id="2.40.50.140">
    <property type="entry name" value="Nucleic acid-binding proteins"/>
    <property type="match status" value="1"/>
</dbReference>
<proteinExistence type="inferred from homology"/>
<dbReference type="InterPro" id="IPR020612">
    <property type="entry name" value="Methylthiotransferase_CS"/>
</dbReference>
<gene>
    <name evidence="8 12" type="primary">rimO</name>
    <name evidence="12" type="ORF">FYJ29_10675</name>
</gene>
<evidence type="ECO:0000256" key="8">
    <source>
        <dbReference type="HAMAP-Rule" id="MF_01865"/>
    </source>
</evidence>
<feature type="binding site" evidence="8">
    <location>
        <position position="13"/>
    </location>
    <ligand>
        <name>[4Fe-4S] cluster</name>
        <dbReference type="ChEBI" id="CHEBI:49883"/>
        <label>1</label>
    </ligand>
</feature>
<evidence type="ECO:0000259" key="10">
    <source>
        <dbReference type="PROSITE" id="PS51449"/>
    </source>
</evidence>
<comment type="catalytic activity">
    <reaction evidence="8">
        <text>L-aspartate(89)-[ribosomal protein uS12]-hydrogen + (sulfur carrier)-SH + AH2 + 2 S-adenosyl-L-methionine = 3-methylsulfanyl-L-aspartate(89)-[ribosomal protein uS12]-hydrogen + (sulfur carrier)-H + 5'-deoxyadenosine + L-methionine + A + S-adenosyl-L-homocysteine + 2 H(+)</text>
        <dbReference type="Rhea" id="RHEA:37087"/>
        <dbReference type="Rhea" id="RHEA-COMP:10460"/>
        <dbReference type="Rhea" id="RHEA-COMP:10461"/>
        <dbReference type="Rhea" id="RHEA-COMP:14737"/>
        <dbReference type="Rhea" id="RHEA-COMP:14739"/>
        <dbReference type="ChEBI" id="CHEBI:13193"/>
        <dbReference type="ChEBI" id="CHEBI:15378"/>
        <dbReference type="ChEBI" id="CHEBI:17319"/>
        <dbReference type="ChEBI" id="CHEBI:17499"/>
        <dbReference type="ChEBI" id="CHEBI:29917"/>
        <dbReference type="ChEBI" id="CHEBI:29961"/>
        <dbReference type="ChEBI" id="CHEBI:57844"/>
        <dbReference type="ChEBI" id="CHEBI:57856"/>
        <dbReference type="ChEBI" id="CHEBI:59789"/>
        <dbReference type="ChEBI" id="CHEBI:64428"/>
        <dbReference type="ChEBI" id="CHEBI:73599"/>
        <dbReference type="EC" id="2.8.4.4"/>
    </reaction>
</comment>
<comment type="function">
    <text evidence="8">Catalyzes the methylthiolation of an aspartic acid residue of ribosomal protein uS12.</text>
</comment>
<dbReference type="NCBIfam" id="TIGR01125">
    <property type="entry name" value="30S ribosomal protein S12 methylthiotransferase RimO"/>
    <property type="match status" value="1"/>
</dbReference>
<evidence type="ECO:0000313" key="13">
    <source>
        <dbReference type="Proteomes" id="UP000483362"/>
    </source>
</evidence>
<dbReference type="InterPro" id="IPR012340">
    <property type="entry name" value="NA-bd_OB-fold"/>
</dbReference>
<evidence type="ECO:0000256" key="3">
    <source>
        <dbReference type="ARBA" id="ARBA00022679"/>
    </source>
</evidence>